<accession>F9DQ47</accession>
<protein>
    <submittedName>
        <fullName evidence="2">Transposase</fullName>
    </submittedName>
</protein>
<dbReference type="Proteomes" id="UP000005316">
    <property type="component" value="Unassembled WGS sequence"/>
</dbReference>
<dbReference type="InterPro" id="IPR002560">
    <property type="entry name" value="Transposase_DDE"/>
</dbReference>
<dbReference type="RefSeq" id="WP_009765794.1">
    <property type="nucleotide sequence ID" value="NZ_GL982997.1"/>
</dbReference>
<dbReference type="EMBL" id="AFPZ01000021">
    <property type="protein sequence ID" value="EGQ27070.1"/>
    <property type="molecule type" value="Genomic_DNA"/>
</dbReference>
<reference evidence="2 3" key="1">
    <citation type="submission" date="2011-04" db="EMBL/GenBank/DDBJ databases">
        <authorList>
            <person name="Muzny D."/>
            <person name="Qin X."/>
            <person name="Deng J."/>
            <person name="Jiang H."/>
            <person name="Liu Y."/>
            <person name="Qu J."/>
            <person name="Song X.-Z."/>
            <person name="Zhang L."/>
            <person name="Thornton R."/>
            <person name="Coyle M."/>
            <person name="Francisco L."/>
            <person name="Jackson L."/>
            <person name="Javaid M."/>
            <person name="Korchina V."/>
            <person name="Kovar C."/>
            <person name="Mata R."/>
            <person name="Mathew T."/>
            <person name="Ngo R."/>
            <person name="Nguyen L."/>
            <person name="Nguyen N."/>
            <person name="Okwuonu G."/>
            <person name="Ongeri F."/>
            <person name="Pham C."/>
            <person name="Simmons D."/>
            <person name="Wilczek-Boney K."/>
            <person name="Hale W."/>
            <person name="Jakkamsetti A."/>
            <person name="Pham P."/>
            <person name="Ruth R."/>
            <person name="San Lucas F."/>
            <person name="Warren J."/>
            <person name="Zhang J."/>
            <person name="Zhao Z."/>
            <person name="Zhou C."/>
            <person name="Zhu D."/>
            <person name="Lee S."/>
            <person name="Bess C."/>
            <person name="Blankenburg K."/>
            <person name="Forbes L."/>
            <person name="Fu Q."/>
            <person name="Gubbala S."/>
            <person name="Hirani K."/>
            <person name="Jayaseelan J.C."/>
            <person name="Lara F."/>
            <person name="Munidasa M."/>
            <person name="Palculict T."/>
            <person name="Patil S."/>
            <person name="Pu L.-L."/>
            <person name="Saada N."/>
            <person name="Tang L."/>
            <person name="Weissenberger G."/>
            <person name="Zhu Y."/>
            <person name="Hemphill L."/>
            <person name="Shang Y."/>
            <person name="Youmans B."/>
            <person name="Ayvaz T."/>
            <person name="Ross M."/>
            <person name="Santibanez J."/>
            <person name="Aqrawi P."/>
            <person name="Gross S."/>
            <person name="Joshi V."/>
            <person name="Fowler G."/>
            <person name="Nazareth L."/>
            <person name="Reid J."/>
            <person name="Worley K."/>
            <person name="Petrosino J."/>
            <person name="Highlander S."/>
            <person name="Gibbs R."/>
        </authorList>
    </citation>
    <scope>NUCLEOTIDE SEQUENCE [LARGE SCALE GENOMIC DNA]</scope>
    <source>
        <strain evidence="2 3">2681</strain>
    </source>
</reference>
<comment type="caution">
    <text evidence="2">The sequence shown here is derived from an EMBL/GenBank/DDBJ whole genome shotgun (WGS) entry which is preliminary data.</text>
</comment>
<evidence type="ECO:0000313" key="3">
    <source>
        <dbReference type="Proteomes" id="UP000005316"/>
    </source>
</evidence>
<proteinExistence type="predicted"/>
<organism evidence="2 3">
    <name type="scientific">Sporosarcina newyorkensis 2681</name>
    <dbReference type="NCBI Taxonomy" id="1027292"/>
    <lineage>
        <taxon>Bacteria</taxon>
        <taxon>Bacillati</taxon>
        <taxon>Bacillota</taxon>
        <taxon>Bacilli</taxon>
        <taxon>Bacillales</taxon>
        <taxon>Caryophanaceae</taxon>
        <taxon>Sporosarcina</taxon>
    </lineage>
</organism>
<feature type="domain" description="Transposase IS204/IS1001/IS1096/IS1165 DDE" evidence="1">
    <location>
        <begin position="48"/>
        <end position="92"/>
    </location>
</feature>
<evidence type="ECO:0000313" key="2">
    <source>
        <dbReference type="EMBL" id="EGQ27070.1"/>
    </source>
</evidence>
<evidence type="ECO:0000259" key="1">
    <source>
        <dbReference type="Pfam" id="PF01610"/>
    </source>
</evidence>
<dbReference type="AlphaFoldDB" id="F9DQ47"/>
<dbReference type="Pfam" id="PF01610">
    <property type="entry name" value="DDE_Tnp_ISL3"/>
    <property type="match status" value="1"/>
</dbReference>
<dbReference type="HOGENOM" id="CLU_2318707_0_0_9"/>
<name>F9DQ47_9BACL</name>
<gene>
    <name evidence="2" type="ORF">HMPREF9372_0927</name>
</gene>
<sequence>MKEAYCKWLLGQDIKRHKRSKKAVRRVLSERRCRRHFSISEGNQNVQKLADRNFDQFYFSLFQWLLEGINNKTQVMKRNAYGFRRFDHFKAKVLANIKY</sequence>